<dbReference type="AlphaFoldDB" id="A0A1P8F6D5"/>
<name>A0A1P8F6D5_9CHLR</name>
<dbReference type="KEGG" id="dfo:Dform_00686"/>
<keyword evidence="2" id="KW-0378">Hydrolase</keyword>
<feature type="domain" description="HNH nuclease" evidence="1">
    <location>
        <begin position="71"/>
        <end position="122"/>
    </location>
</feature>
<evidence type="ECO:0000313" key="2">
    <source>
        <dbReference type="EMBL" id="APV44041.1"/>
    </source>
</evidence>
<dbReference type="Proteomes" id="UP000185934">
    <property type="component" value="Chromosome"/>
</dbReference>
<dbReference type="EMBL" id="CP018258">
    <property type="protein sequence ID" value="APV44041.1"/>
    <property type="molecule type" value="Genomic_DNA"/>
</dbReference>
<dbReference type="RefSeq" id="WP_076003774.1">
    <property type="nucleotide sequence ID" value="NZ_CP018258.1"/>
</dbReference>
<sequence length="170" mass="20060">MLNHPVLVLNQNYEPIHVCQIRRAILLCYQGKAEMLEDGLGMLHTVQLSVPMPSVIRLQHQVKRPRPRHKLTRWEIFHRDDFTCQYCGKKVQPLTIDHVVPRFQNGRHSWENLVTACVPCNRHKAGRTPEQANMKLLKKLGPPDSRPMVVFTHRYQERMPVWRKYLPEKS</sequence>
<keyword evidence="2" id="KW-0540">Nuclease</keyword>
<protein>
    <submittedName>
        <fullName evidence="2">5-methylcytosine-specific restriction endonuclease McrA</fullName>
    </submittedName>
</protein>
<keyword evidence="2" id="KW-0255">Endonuclease</keyword>
<dbReference type="InterPro" id="IPR003615">
    <property type="entry name" value="HNH_nuc"/>
</dbReference>
<dbReference type="Gene3D" id="1.10.30.50">
    <property type="match status" value="1"/>
</dbReference>
<gene>
    <name evidence="2" type="ORF">Dform_00686</name>
</gene>
<dbReference type="GO" id="GO:0004519">
    <property type="term" value="F:endonuclease activity"/>
    <property type="evidence" value="ECO:0007669"/>
    <property type="project" value="UniProtKB-KW"/>
</dbReference>
<dbReference type="OrthoDB" id="9802901at2"/>
<dbReference type="GO" id="GO:0008270">
    <property type="term" value="F:zinc ion binding"/>
    <property type="evidence" value="ECO:0007669"/>
    <property type="project" value="InterPro"/>
</dbReference>
<dbReference type="InterPro" id="IPR052892">
    <property type="entry name" value="NA-targeting_endonuclease"/>
</dbReference>
<reference evidence="3" key="1">
    <citation type="submission" date="2016-11" db="EMBL/GenBank/DDBJ databases">
        <title>Dehalogenimonas formicexedens sp. nov., a chlorinated alkane respiring bacterium isolated from contaminated groundwater.</title>
        <authorList>
            <person name="Key T.A."/>
            <person name="Bowman K.S."/>
            <person name="Lee I."/>
            <person name="Chun J."/>
            <person name="Albuquerque L."/>
            <person name="da Costa M.S."/>
            <person name="Rainey F.A."/>
            <person name="Moe W.M."/>
        </authorList>
    </citation>
    <scope>NUCLEOTIDE SEQUENCE [LARGE SCALE GENOMIC DNA]</scope>
    <source>
        <strain evidence="3">NSZ-14</strain>
    </source>
</reference>
<dbReference type="GO" id="GO:0003676">
    <property type="term" value="F:nucleic acid binding"/>
    <property type="evidence" value="ECO:0007669"/>
    <property type="project" value="InterPro"/>
</dbReference>
<dbReference type="PANTHER" id="PTHR33877">
    <property type="entry name" value="SLL1193 PROTEIN"/>
    <property type="match status" value="1"/>
</dbReference>
<evidence type="ECO:0000259" key="1">
    <source>
        <dbReference type="SMART" id="SM00507"/>
    </source>
</evidence>
<dbReference type="SMART" id="SM00507">
    <property type="entry name" value="HNHc"/>
    <property type="match status" value="1"/>
</dbReference>
<accession>A0A1P8F6D5</accession>
<dbReference type="InterPro" id="IPR002711">
    <property type="entry name" value="HNH"/>
</dbReference>
<dbReference type="STRING" id="1839801.Dform_00686"/>
<keyword evidence="3" id="KW-1185">Reference proteome</keyword>
<dbReference type="CDD" id="cd00085">
    <property type="entry name" value="HNHc"/>
    <property type="match status" value="1"/>
</dbReference>
<dbReference type="Pfam" id="PF01844">
    <property type="entry name" value="HNH"/>
    <property type="match status" value="1"/>
</dbReference>
<evidence type="ECO:0000313" key="3">
    <source>
        <dbReference type="Proteomes" id="UP000185934"/>
    </source>
</evidence>
<proteinExistence type="predicted"/>
<dbReference type="PANTHER" id="PTHR33877:SF2">
    <property type="entry name" value="OS07G0170200 PROTEIN"/>
    <property type="match status" value="1"/>
</dbReference>
<organism evidence="2 3">
    <name type="scientific">Dehalogenimonas formicexedens</name>
    <dbReference type="NCBI Taxonomy" id="1839801"/>
    <lineage>
        <taxon>Bacteria</taxon>
        <taxon>Bacillati</taxon>
        <taxon>Chloroflexota</taxon>
        <taxon>Dehalococcoidia</taxon>
        <taxon>Dehalococcoidales</taxon>
        <taxon>Dehalococcoidaceae</taxon>
        <taxon>Dehalogenimonas</taxon>
    </lineage>
</organism>